<evidence type="ECO:0000256" key="11">
    <source>
        <dbReference type="RuleBase" id="RU004481"/>
    </source>
</evidence>
<dbReference type="InterPro" id="IPR027417">
    <property type="entry name" value="P-loop_NTPase"/>
</dbReference>
<proteinExistence type="inferred from homology"/>
<evidence type="ECO:0000256" key="10">
    <source>
        <dbReference type="PROSITE-ProRule" id="PRU01049"/>
    </source>
</evidence>
<dbReference type="InterPro" id="IPR015946">
    <property type="entry name" value="KH_dom-like_a/b"/>
</dbReference>
<dbReference type="NCBIfam" id="NF002828">
    <property type="entry name" value="PRK03003.1"/>
    <property type="match status" value="1"/>
</dbReference>
<dbReference type="KEGG" id="psic:J4E96_09630"/>
<dbReference type="NCBIfam" id="TIGR03594">
    <property type="entry name" value="GTPase_EngA"/>
    <property type="match status" value="1"/>
</dbReference>
<evidence type="ECO:0000256" key="6">
    <source>
        <dbReference type="ARBA" id="ARBA00023134"/>
    </source>
</evidence>
<dbReference type="CDD" id="cd01894">
    <property type="entry name" value="EngA1"/>
    <property type="match status" value="1"/>
</dbReference>
<accession>A0A8A4ZGI8</accession>
<dbReference type="PROSITE" id="PS51712">
    <property type="entry name" value="G_ENGA"/>
    <property type="match status" value="2"/>
</dbReference>
<gene>
    <name evidence="9 14" type="primary">der</name>
    <name evidence="14" type="ORF">J4E96_09630</name>
</gene>
<dbReference type="InterPro" id="IPR005225">
    <property type="entry name" value="Small_GTP-bd"/>
</dbReference>
<comment type="subunit">
    <text evidence="9">Associates with the 50S ribosomal subunit.</text>
</comment>
<dbReference type="InterPro" id="IPR003593">
    <property type="entry name" value="AAA+_ATPase"/>
</dbReference>
<dbReference type="CDD" id="cd01895">
    <property type="entry name" value="EngA2"/>
    <property type="match status" value="1"/>
</dbReference>
<dbReference type="Pfam" id="PF01926">
    <property type="entry name" value="MMR_HSR1"/>
    <property type="match status" value="2"/>
</dbReference>
<evidence type="ECO:0000256" key="4">
    <source>
        <dbReference type="ARBA" id="ARBA00022737"/>
    </source>
</evidence>
<dbReference type="PIRSF" id="PIRSF006485">
    <property type="entry name" value="GTP-binding_EngA"/>
    <property type="match status" value="1"/>
</dbReference>
<name>A0A8A4ZGI8_9MICO</name>
<feature type="binding site" evidence="9">
    <location>
        <begin position="76"/>
        <end position="83"/>
    </location>
    <ligand>
        <name>GTP</name>
        <dbReference type="ChEBI" id="CHEBI:37565"/>
        <label>1</label>
    </ligand>
</feature>
<dbReference type="InterPro" id="IPR006073">
    <property type="entry name" value="GTP-bd"/>
</dbReference>
<dbReference type="Gene3D" id="3.40.50.300">
    <property type="entry name" value="P-loop containing nucleotide triphosphate hydrolases"/>
    <property type="match status" value="2"/>
</dbReference>
<dbReference type="InterPro" id="IPR016484">
    <property type="entry name" value="GTPase_Der"/>
</dbReference>
<dbReference type="Gene3D" id="3.30.300.20">
    <property type="match status" value="1"/>
</dbReference>
<dbReference type="InterPro" id="IPR031166">
    <property type="entry name" value="G_ENGA"/>
</dbReference>
<dbReference type="PANTHER" id="PTHR43834">
    <property type="entry name" value="GTPASE DER"/>
    <property type="match status" value="1"/>
</dbReference>
<comment type="similarity">
    <text evidence="1 9 10 11">Belongs to the TRAFAC class TrmE-Era-EngA-EngB-Septin-like GTPase superfamily. EngA (Der) GTPase family.</text>
</comment>
<feature type="domain" description="EngA-type G" evidence="13">
    <location>
        <begin position="70"/>
        <end position="233"/>
    </location>
</feature>
<dbReference type="RefSeq" id="WP_227425530.1">
    <property type="nucleotide sequence ID" value="NZ_CP071868.1"/>
</dbReference>
<dbReference type="FunFam" id="3.40.50.300:FF:000057">
    <property type="entry name" value="GTPase Der"/>
    <property type="match status" value="1"/>
</dbReference>
<dbReference type="EMBL" id="CP071868">
    <property type="protein sequence ID" value="QTE31152.1"/>
    <property type="molecule type" value="Genomic_DNA"/>
</dbReference>
<evidence type="ECO:0000256" key="5">
    <source>
        <dbReference type="ARBA" id="ARBA00022741"/>
    </source>
</evidence>
<sequence>MSGTDQTLPDAREPAPATPVEAAVVVASDEDRERALRAGLTAYELEEDDLALLEGGADGDDGDGSTAPLPVLAVVGRPNVGKSTLVNRILGRREAVVEDKPGVTRDRVSYRAEWAGRHFSVVDTGGWEVDAKGIQARVAEQAEIAISLADAVLFVVDAQVGPTATDERVVKLLRKAGKPVVLCANKVDGPRTESDATELWSLGLGEPHPVSALHGRGTGDLLDAAMKALPTESAFGEAMPAGGPRRVALVGRPNVGKSSLLNKVLGSQRVVVDDVAGTTRDPVDELVMLKDKPWWFVDTAGIRRRVHQTSGADFYASLRTQAAIEKAEVAVVLLDASVKMTEQDTRVISQVVEAGRALVIAYNKWDLMDEDRRSFLEKEFERDLVQVQWAPRINFSAKTGWHTDRLVPALERALASWETRISTGKLNSFLGELVAGHPHPLRGGKQPRILFATQAATCPPRFVLFSTGFIEAGYRRFIERRLREEFGFEGTPISISVRVREKRRR</sequence>
<keyword evidence="5 9" id="KW-0547">Nucleotide-binding</keyword>
<keyword evidence="15" id="KW-1185">Reference proteome</keyword>
<comment type="function">
    <text evidence="8 9 11">GTPase that plays an essential role in the late steps of ribosome biogenesis.</text>
</comment>
<feature type="binding site" evidence="9">
    <location>
        <begin position="185"/>
        <end position="188"/>
    </location>
    <ligand>
        <name>GTP</name>
        <dbReference type="ChEBI" id="CHEBI:37565"/>
        <label>1</label>
    </ligand>
</feature>
<feature type="binding site" evidence="9">
    <location>
        <begin position="298"/>
        <end position="302"/>
    </location>
    <ligand>
        <name>GTP</name>
        <dbReference type="ChEBI" id="CHEBI:37565"/>
        <label>2</label>
    </ligand>
</feature>
<evidence type="ECO:0000259" key="13">
    <source>
        <dbReference type="PROSITE" id="PS51712"/>
    </source>
</evidence>
<evidence type="ECO:0000313" key="14">
    <source>
        <dbReference type="EMBL" id="QTE31152.1"/>
    </source>
</evidence>
<feature type="binding site" evidence="9">
    <location>
        <begin position="363"/>
        <end position="366"/>
    </location>
    <ligand>
        <name>GTP</name>
        <dbReference type="ChEBI" id="CHEBI:37565"/>
        <label>2</label>
    </ligand>
</feature>
<feature type="region of interest" description="Disordered" evidence="12">
    <location>
        <begin position="1"/>
        <end position="20"/>
    </location>
</feature>
<dbReference type="PRINTS" id="PR00326">
    <property type="entry name" value="GTP1OBG"/>
</dbReference>
<reference evidence="14" key="1">
    <citation type="submission" date="2021-03" db="EMBL/GenBank/DDBJ databases">
        <title>Pengzhenrongella sicca gen. nov., sp. nov., a new member of suborder Micrococcineae isolated from High-Arctic tundra soil.</title>
        <authorList>
            <person name="Peng F."/>
        </authorList>
    </citation>
    <scope>NUCLEOTIDE SEQUENCE</scope>
    <source>
        <strain evidence="14">LRZ-2</strain>
    </source>
</reference>
<evidence type="ECO:0000256" key="7">
    <source>
        <dbReference type="ARBA" id="ARBA00032345"/>
    </source>
</evidence>
<keyword evidence="6 9" id="KW-0342">GTP-binding</keyword>
<evidence type="ECO:0000256" key="3">
    <source>
        <dbReference type="ARBA" id="ARBA00022517"/>
    </source>
</evidence>
<feature type="binding site" evidence="9">
    <location>
        <begin position="123"/>
        <end position="127"/>
    </location>
    <ligand>
        <name>GTP</name>
        <dbReference type="ChEBI" id="CHEBI:37565"/>
        <label>1</label>
    </ligand>
</feature>
<dbReference type="Pfam" id="PF14714">
    <property type="entry name" value="KH_dom-like"/>
    <property type="match status" value="1"/>
</dbReference>
<keyword evidence="3 9" id="KW-0690">Ribosome biogenesis</keyword>
<dbReference type="FunFam" id="3.30.300.20:FF:000004">
    <property type="entry name" value="GTPase Der"/>
    <property type="match status" value="1"/>
</dbReference>
<feature type="domain" description="EngA-type G" evidence="13">
    <location>
        <begin position="245"/>
        <end position="418"/>
    </location>
</feature>
<dbReference type="GO" id="GO:0043022">
    <property type="term" value="F:ribosome binding"/>
    <property type="evidence" value="ECO:0007669"/>
    <property type="project" value="TreeGrafter"/>
</dbReference>
<dbReference type="GO" id="GO:0042254">
    <property type="term" value="P:ribosome biogenesis"/>
    <property type="evidence" value="ECO:0007669"/>
    <property type="project" value="UniProtKB-KW"/>
</dbReference>
<evidence type="ECO:0000256" key="12">
    <source>
        <dbReference type="SAM" id="MobiDB-lite"/>
    </source>
</evidence>
<dbReference type="Proteomes" id="UP000663937">
    <property type="component" value="Chromosome"/>
</dbReference>
<dbReference type="GO" id="GO:0005525">
    <property type="term" value="F:GTP binding"/>
    <property type="evidence" value="ECO:0007669"/>
    <property type="project" value="UniProtKB-UniRule"/>
</dbReference>
<dbReference type="SMART" id="SM00382">
    <property type="entry name" value="AAA"/>
    <property type="match status" value="2"/>
</dbReference>
<dbReference type="InterPro" id="IPR032859">
    <property type="entry name" value="KH_dom-like"/>
</dbReference>
<dbReference type="AlphaFoldDB" id="A0A8A4ZGI8"/>
<dbReference type="NCBIfam" id="TIGR00231">
    <property type="entry name" value="small_GTP"/>
    <property type="match status" value="2"/>
</dbReference>
<evidence type="ECO:0000313" key="15">
    <source>
        <dbReference type="Proteomes" id="UP000663937"/>
    </source>
</evidence>
<evidence type="ECO:0000256" key="9">
    <source>
        <dbReference type="HAMAP-Rule" id="MF_00195"/>
    </source>
</evidence>
<dbReference type="PANTHER" id="PTHR43834:SF6">
    <property type="entry name" value="GTPASE DER"/>
    <property type="match status" value="1"/>
</dbReference>
<dbReference type="SUPFAM" id="SSF52540">
    <property type="entry name" value="P-loop containing nucleoside triphosphate hydrolases"/>
    <property type="match status" value="2"/>
</dbReference>
<feature type="binding site" evidence="9">
    <location>
        <begin position="251"/>
        <end position="258"/>
    </location>
    <ligand>
        <name>GTP</name>
        <dbReference type="ChEBI" id="CHEBI:37565"/>
        <label>2</label>
    </ligand>
</feature>
<dbReference type="FunFam" id="3.40.50.300:FF:000040">
    <property type="entry name" value="GTPase Der"/>
    <property type="match status" value="1"/>
</dbReference>
<evidence type="ECO:0000256" key="2">
    <source>
        <dbReference type="ARBA" id="ARBA00020953"/>
    </source>
</evidence>
<evidence type="ECO:0000256" key="8">
    <source>
        <dbReference type="ARBA" id="ARBA00053470"/>
    </source>
</evidence>
<organism evidence="14 15">
    <name type="scientific">Pengzhenrongella sicca</name>
    <dbReference type="NCBI Taxonomy" id="2819238"/>
    <lineage>
        <taxon>Bacteria</taxon>
        <taxon>Bacillati</taxon>
        <taxon>Actinomycetota</taxon>
        <taxon>Actinomycetes</taxon>
        <taxon>Micrococcales</taxon>
        <taxon>Pengzhenrongella</taxon>
    </lineage>
</organism>
<dbReference type="HAMAP" id="MF_00195">
    <property type="entry name" value="GTPase_Der"/>
    <property type="match status" value="1"/>
</dbReference>
<protein>
    <recommendedName>
        <fullName evidence="2 9">GTPase Der</fullName>
    </recommendedName>
    <alternativeName>
        <fullName evidence="7 9">GTP-binding protein EngA</fullName>
    </alternativeName>
</protein>
<evidence type="ECO:0000256" key="1">
    <source>
        <dbReference type="ARBA" id="ARBA00008279"/>
    </source>
</evidence>
<keyword evidence="4 11" id="KW-0677">Repeat</keyword>